<dbReference type="AlphaFoldDB" id="A0A0N5CMX9"/>
<protein>
    <submittedName>
        <fullName evidence="4">BSD domain-containing protein</fullName>
    </submittedName>
</protein>
<proteinExistence type="predicted"/>
<evidence type="ECO:0000313" key="2">
    <source>
        <dbReference type="EMBL" id="VDM97010.1"/>
    </source>
</evidence>
<evidence type="ECO:0000259" key="1">
    <source>
        <dbReference type="PROSITE" id="PS50858"/>
    </source>
</evidence>
<dbReference type="Gene3D" id="1.10.3970.10">
    <property type="entry name" value="BSD domain"/>
    <property type="match status" value="1"/>
</dbReference>
<dbReference type="EMBL" id="UYYF01000202">
    <property type="protein sequence ID" value="VDM97010.1"/>
    <property type="molecule type" value="Genomic_DNA"/>
</dbReference>
<gene>
    <name evidence="2" type="ORF">TCLT_LOCUS1521</name>
</gene>
<sequence>MENITLVMQQAKMATRKFSEMIYVPAEDIDDAKESLESKHLQKEVVNDKSDQDKDETDLNNVEIINASAAVEAAKKYASSLFSLAKEATVKAAITAEETAKKLQTVVAEKTPIGIWEKEQAKFNEEMIINESNTTAELPWSDIPDQWIVKKHILALSLDSRNFTRDPPSETNFDLTQVQSVAIRLLEEDPNLRKIRFQLVPKKLSEERFWRNYFYRISLVRQSALKEKLAEIPVCSENFKGVGNVKPSDLVLTNVSGEGNKEAIGFSGTNNEERKEVIGVTETRNGKLNVETQKKVDEDWEQELVNDFNDYEVINSRVDKTDQQWEDEIIQLLDSS</sequence>
<feature type="domain" description="BSD" evidence="1">
    <location>
        <begin position="169"/>
        <end position="221"/>
    </location>
</feature>
<dbReference type="GO" id="GO:0005634">
    <property type="term" value="C:nucleus"/>
    <property type="evidence" value="ECO:0007669"/>
    <property type="project" value="TreeGrafter"/>
</dbReference>
<dbReference type="GO" id="GO:0048172">
    <property type="term" value="P:regulation of short-term neuronal synaptic plasticity"/>
    <property type="evidence" value="ECO:0007669"/>
    <property type="project" value="TreeGrafter"/>
</dbReference>
<dbReference type="InterPro" id="IPR035925">
    <property type="entry name" value="BSD_dom_sf"/>
</dbReference>
<dbReference type="GO" id="GO:0038203">
    <property type="term" value="P:TORC2 signaling"/>
    <property type="evidence" value="ECO:0007669"/>
    <property type="project" value="TreeGrafter"/>
</dbReference>
<evidence type="ECO:0000313" key="4">
    <source>
        <dbReference type="WBParaSite" id="TCLT_0000152001-mRNA-1"/>
    </source>
</evidence>
<dbReference type="GO" id="GO:0005794">
    <property type="term" value="C:Golgi apparatus"/>
    <property type="evidence" value="ECO:0007669"/>
    <property type="project" value="TreeGrafter"/>
</dbReference>
<dbReference type="InterPro" id="IPR051494">
    <property type="entry name" value="BSD_domain-containing"/>
</dbReference>
<dbReference type="Pfam" id="PF03909">
    <property type="entry name" value="BSD"/>
    <property type="match status" value="1"/>
</dbReference>
<organism evidence="4">
    <name type="scientific">Thelazia callipaeda</name>
    <name type="common">Oriental eyeworm</name>
    <name type="synonym">Parasitic nematode</name>
    <dbReference type="NCBI Taxonomy" id="103827"/>
    <lineage>
        <taxon>Eukaryota</taxon>
        <taxon>Metazoa</taxon>
        <taxon>Ecdysozoa</taxon>
        <taxon>Nematoda</taxon>
        <taxon>Chromadorea</taxon>
        <taxon>Rhabditida</taxon>
        <taxon>Spirurina</taxon>
        <taxon>Spiruromorpha</taxon>
        <taxon>Thelazioidea</taxon>
        <taxon>Thelaziidae</taxon>
        <taxon>Thelazia</taxon>
    </lineage>
</organism>
<reference evidence="2 3" key="2">
    <citation type="submission" date="2018-11" db="EMBL/GenBank/DDBJ databases">
        <authorList>
            <consortium name="Pathogen Informatics"/>
        </authorList>
    </citation>
    <scope>NUCLEOTIDE SEQUENCE [LARGE SCALE GENOMIC DNA]</scope>
</reference>
<reference evidence="4" key="1">
    <citation type="submission" date="2017-02" db="UniProtKB">
        <authorList>
            <consortium name="WormBaseParasite"/>
        </authorList>
    </citation>
    <scope>IDENTIFICATION</scope>
</reference>
<dbReference type="STRING" id="103827.A0A0N5CMX9"/>
<dbReference type="PANTHER" id="PTHR16019">
    <property type="entry name" value="SYNAPSE-ASSOCIATED PROTEIN"/>
    <property type="match status" value="1"/>
</dbReference>
<dbReference type="OMA" id="WMQQAKE"/>
<dbReference type="OrthoDB" id="47923at2759"/>
<name>A0A0N5CMX9_THECL</name>
<dbReference type="PANTHER" id="PTHR16019:SF6">
    <property type="entry name" value="SYNAPSE-ASSOCIATED PROTEIN 1"/>
    <property type="match status" value="1"/>
</dbReference>
<evidence type="ECO:0000313" key="3">
    <source>
        <dbReference type="Proteomes" id="UP000276776"/>
    </source>
</evidence>
<dbReference type="WBParaSite" id="TCLT_0000152001-mRNA-1">
    <property type="protein sequence ID" value="TCLT_0000152001-mRNA-1"/>
    <property type="gene ID" value="TCLT_0000152001"/>
</dbReference>
<dbReference type="SMART" id="SM00751">
    <property type="entry name" value="BSD"/>
    <property type="match status" value="1"/>
</dbReference>
<accession>A0A0N5CMX9</accession>
<dbReference type="SUPFAM" id="SSF140383">
    <property type="entry name" value="BSD domain-like"/>
    <property type="match status" value="1"/>
</dbReference>
<keyword evidence="3" id="KW-1185">Reference proteome</keyword>
<dbReference type="Proteomes" id="UP000276776">
    <property type="component" value="Unassembled WGS sequence"/>
</dbReference>
<dbReference type="PROSITE" id="PS50858">
    <property type="entry name" value="BSD"/>
    <property type="match status" value="1"/>
</dbReference>
<dbReference type="InterPro" id="IPR005607">
    <property type="entry name" value="BSD_dom"/>
</dbReference>